<feature type="transmembrane region" description="Helical" evidence="9">
    <location>
        <begin position="12"/>
        <end position="32"/>
    </location>
</feature>
<feature type="transmembrane region" description="Helical" evidence="9">
    <location>
        <begin position="286"/>
        <end position="306"/>
    </location>
</feature>
<evidence type="ECO:0000256" key="9">
    <source>
        <dbReference type="RuleBase" id="RU362122"/>
    </source>
</evidence>
<evidence type="ECO:0000256" key="4">
    <source>
        <dbReference type="ARBA" id="ARBA00022475"/>
    </source>
</evidence>
<feature type="transmembrane region" description="Helical" evidence="9">
    <location>
        <begin position="154"/>
        <end position="172"/>
    </location>
</feature>
<sequence>MNSNRLSLKNTIYIGLLLFGIFFGAGNVIFPISMGQQAGFNTPMATAGFLVTSVGFSLLGVLSVTFIKETGLYEIARKVNKPYAYLFTIIVFLILGPLFATPRLATTSFEVGIQPLIGTDLSKPVLAIFSIAFFALTFILALRPAKLMTYIGKYLTPLFLILLGILLLFAFINPMGNLSHGPQATYQSGSFFTGFLEGYNTMDALGAQLMAFIVINAIKELGITEPKQIAKELTKSSVVFIVVMSVIYILLALMGALSLGTLSPAANGGAALAQIATHYLGRLGNVLLAAIIIVACLKTAIGLIMAFGETMNHLFPKVSYQTFIAIACILPALFANIGLTNIIAYSVPALMFIFPLALVLIFVALLTPLVGDHRILYQTTTLFVLIPAIMDGLNNLPKFLRTETITSLVEGYHAIIPFSSIGLGWVVPAIIGYIFGLIILATTQKSKA</sequence>
<keyword evidence="5 9" id="KW-0812">Transmembrane</keyword>
<comment type="subcellular location">
    <subcellularLocation>
        <location evidence="1 9">Cell membrane</location>
        <topology evidence="1 9">Multi-pass membrane protein</topology>
    </subcellularLocation>
</comment>
<organism evidence="10 11">
    <name type="scientific">Holzapfeliella saturejae</name>
    <dbReference type="NCBI Taxonomy" id="3082953"/>
    <lineage>
        <taxon>Bacteria</taxon>
        <taxon>Bacillati</taxon>
        <taxon>Bacillota</taxon>
        <taxon>Bacilli</taxon>
        <taxon>Lactobacillales</taxon>
        <taxon>Lactobacillaceae</taxon>
        <taxon>Holzapfeliella</taxon>
    </lineage>
</organism>
<feature type="transmembrane region" description="Helical" evidence="9">
    <location>
        <begin position="318"/>
        <end position="337"/>
    </location>
</feature>
<gene>
    <name evidence="10" type="primary">brnQ</name>
    <name evidence="10" type="ORF">R4Y45_00745</name>
</gene>
<comment type="similarity">
    <text evidence="2 9">Belongs to the branched chain amino acid transporter family.</text>
</comment>
<proteinExistence type="inferred from homology"/>
<feature type="transmembrane region" description="Helical" evidence="9">
    <location>
        <begin position="238"/>
        <end position="259"/>
    </location>
</feature>
<keyword evidence="6 9" id="KW-0029">Amino-acid transport</keyword>
<feature type="transmembrane region" description="Helical" evidence="9">
    <location>
        <begin position="83"/>
        <end position="105"/>
    </location>
</feature>
<evidence type="ECO:0000256" key="3">
    <source>
        <dbReference type="ARBA" id="ARBA00022448"/>
    </source>
</evidence>
<dbReference type="Pfam" id="PF05525">
    <property type="entry name" value="Branch_AA_trans"/>
    <property type="match status" value="1"/>
</dbReference>
<keyword evidence="3 9" id="KW-0813">Transport</keyword>
<keyword evidence="11" id="KW-1185">Reference proteome</keyword>
<keyword evidence="8 9" id="KW-0472">Membrane</keyword>
<feature type="transmembrane region" description="Helical" evidence="9">
    <location>
        <begin position="343"/>
        <end position="366"/>
    </location>
</feature>
<evidence type="ECO:0000256" key="8">
    <source>
        <dbReference type="ARBA" id="ARBA00023136"/>
    </source>
</evidence>
<comment type="caution">
    <text evidence="10">The sequence shown here is derived from an EMBL/GenBank/DDBJ whole genome shotgun (WGS) entry which is preliminary data.</text>
</comment>
<evidence type="ECO:0000313" key="10">
    <source>
        <dbReference type="EMBL" id="MEJ6347789.1"/>
    </source>
</evidence>
<name>A0ABU8SEX5_9LACO</name>
<dbReference type="InterPro" id="IPR004685">
    <property type="entry name" value="Brnchd-chn_aa_trnsp_Livcs"/>
</dbReference>
<evidence type="ECO:0000256" key="6">
    <source>
        <dbReference type="ARBA" id="ARBA00022970"/>
    </source>
</evidence>
<comment type="function">
    <text evidence="9">Component of the transport system for branched-chain amino acids.</text>
</comment>
<dbReference type="Proteomes" id="UP001377804">
    <property type="component" value="Unassembled WGS sequence"/>
</dbReference>
<dbReference type="PANTHER" id="PTHR30588">
    <property type="entry name" value="BRANCHED-CHAIN AMINO ACID TRANSPORT SYSTEM 2 CARRIER PROTEIN"/>
    <property type="match status" value="1"/>
</dbReference>
<feature type="transmembrane region" description="Helical" evidence="9">
    <location>
        <begin position="414"/>
        <end position="441"/>
    </location>
</feature>
<comment type="caution">
    <text evidence="9">Lacks conserved residue(s) required for the propagation of feature annotation.</text>
</comment>
<evidence type="ECO:0000313" key="11">
    <source>
        <dbReference type="Proteomes" id="UP001377804"/>
    </source>
</evidence>
<evidence type="ECO:0000256" key="1">
    <source>
        <dbReference type="ARBA" id="ARBA00004651"/>
    </source>
</evidence>
<accession>A0ABU8SEX5</accession>
<protein>
    <recommendedName>
        <fullName evidence="9">Branched-chain amino acid transport system carrier protein</fullName>
    </recommendedName>
</protein>
<evidence type="ECO:0000256" key="7">
    <source>
        <dbReference type="ARBA" id="ARBA00022989"/>
    </source>
</evidence>
<feature type="transmembrane region" description="Helical" evidence="9">
    <location>
        <begin position="125"/>
        <end position="142"/>
    </location>
</feature>
<feature type="transmembrane region" description="Helical" evidence="9">
    <location>
        <begin position="44"/>
        <end position="62"/>
    </location>
</feature>
<dbReference type="Gene3D" id="1.20.1740.10">
    <property type="entry name" value="Amino acid/polyamine transporter I"/>
    <property type="match status" value="1"/>
</dbReference>
<dbReference type="PANTHER" id="PTHR30588:SF0">
    <property type="entry name" value="BRANCHED-CHAIN AMINO ACID PERMEASE BRNQ"/>
    <property type="match status" value="1"/>
</dbReference>
<keyword evidence="7 9" id="KW-1133">Transmembrane helix</keyword>
<evidence type="ECO:0000256" key="5">
    <source>
        <dbReference type="ARBA" id="ARBA00022692"/>
    </source>
</evidence>
<reference evidence="10 11" key="1">
    <citation type="submission" date="2023-10" db="EMBL/GenBank/DDBJ databases">
        <title>Holzapfeliella saturejae sp. nov. isolated from Satureja montana flowers.</title>
        <authorList>
            <person name="Alcantara C."/>
            <person name="Zuniga M."/>
            <person name="Landete J.M."/>
            <person name="Monedero V."/>
        </authorList>
    </citation>
    <scope>NUCLEOTIDE SEQUENCE [LARGE SCALE GENOMIC DNA]</scope>
    <source>
        <strain evidence="10 11">He02</strain>
    </source>
</reference>
<evidence type="ECO:0000256" key="2">
    <source>
        <dbReference type="ARBA" id="ARBA00008540"/>
    </source>
</evidence>
<dbReference type="NCBIfam" id="TIGR00796">
    <property type="entry name" value="livcs"/>
    <property type="match status" value="1"/>
</dbReference>
<dbReference type="RefSeq" id="WP_339968299.1">
    <property type="nucleotide sequence ID" value="NZ_JAWMWG010000001.1"/>
</dbReference>
<keyword evidence="4" id="KW-1003">Cell membrane</keyword>
<dbReference type="EMBL" id="JAWMWG010000001">
    <property type="protein sequence ID" value="MEJ6347789.1"/>
    <property type="molecule type" value="Genomic_DNA"/>
</dbReference>
<feature type="transmembrane region" description="Helical" evidence="9">
    <location>
        <begin position="375"/>
        <end position="394"/>
    </location>
</feature>